<dbReference type="InterPro" id="IPR014729">
    <property type="entry name" value="Rossmann-like_a/b/a_fold"/>
</dbReference>
<comment type="similarity">
    <text evidence="2 8">Belongs to the pantothenate synthetase family.</text>
</comment>
<comment type="subcellular location">
    <subcellularLocation>
        <location evidence="8">Cytoplasm</location>
    </subcellularLocation>
</comment>
<evidence type="ECO:0000256" key="7">
    <source>
        <dbReference type="ARBA" id="ARBA00048258"/>
    </source>
</evidence>
<keyword evidence="4 8" id="KW-0566">Pantothenate biosynthesis</keyword>
<keyword evidence="3 8" id="KW-0436">Ligase</keyword>
<keyword evidence="5 8" id="KW-0547">Nucleotide-binding</keyword>
<evidence type="ECO:0000256" key="4">
    <source>
        <dbReference type="ARBA" id="ARBA00022655"/>
    </source>
</evidence>
<feature type="binding site" evidence="8">
    <location>
        <position position="82"/>
    </location>
    <ligand>
        <name>beta-alanine</name>
        <dbReference type="ChEBI" id="CHEBI:57966"/>
    </ligand>
</feature>
<dbReference type="SUPFAM" id="SSF52374">
    <property type="entry name" value="Nucleotidylyl transferase"/>
    <property type="match status" value="2"/>
</dbReference>
<feature type="binding site" evidence="8">
    <location>
        <position position="82"/>
    </location>
    <ligand>
        <name>(R)-pantoate</name>
        <dbReference type="ChEBI" id="CHEBI:15980"/>
    </ligand>
</feature>
<evidence type="ECO:0000256" key="2">
    <source>
        <dbReference type="ARBA" id="ARBA00009256"/>
    </source>
</evidence>
<comment type="miscellaneous">
    <text evidence="8">The reaction proceeds by a bi uni uni bi ping pong mechanism.</text>
</comment>
<dbReference type="GO" id="GO:0004592">
    <property type="term" value="F:pantoate-beta-alanine ligase activity"/>
    <property type="evidence" value="ECO:0007669"/>
    <property type="project" value="UniProtKB-EC"/>
</dbReference>
<dbReference type="InterPro" id="IPR042176">
    <property type="entry name" value="Pantoate_ligase_C"/>
</dbReference>
<feature type="binding site" evidence="8">
    <location>
        <position position="175"/>
    </location>
    <ligand>
        <name>(R)-pantoate</name>
        <dbReference type="ChEBI" id="CHEBI:15980"/>
    </ligand>
</feature>
<dbReference type="NCBIfam" id="TIGR00018">
    <property type="entry name" value="panC"/>
    <property type="match status" value="1"/>
</dbReference>
<dbReference type="RefSeq" id="WP_386253218.1">
    <property type="nucleotide sequence ID" value="NZ_JBHTRV010000007.1"/>
</dbReference>
<evidence type="ECO:0000313" key="10">
    <source>
        <dbReference type="Proteomes" id="UP001600424"/>
    </source>
</evidence>
<feature type="binding site" evidence="8">
    <location>
        <begin position="48"/>
        <end position="55"/>
    </location>
    <ligand>
        <name>ATP</name>
        <dbReference type="ChEBI" id="CHEBI:30616"/>
    </ligand>
</feature>
<dbReference type="CDD" id="cd00560">
    <property type="entry name" value="PanC"/>
    <property type="match status" value="1"/>
</dbReference>
<dbReference type="EMBL" id="JBHTRV010000007">
    <property type="protein sequence ID" value="MFE5980269.1"/>
    <property type="molecule type" value="Genomic_DNA"/>
</dbReference>
<evidence type="ECO:0000256" key="1">
    <source>
        <dbReference type="ARBA" id="ARBA00004990"/>
    </source>
</evidence>
<name>A0ABW6IRP3_STRWE</name>
<keyword evidence="10" id="KW-1185">Reference proteome</keyword>
<evidence type="ECO:0000256" key="3">
    <source>
        <dbReference type="ARBA" id="ARBA00022598"/>
    </source>
</evidence>
<dbReference type="HAMAP" id="MF_00158">
    <property type="entry name" value="PanC"/>
    <property type="match status" value="1"/>
</dbReference>
<dbReference type="EC" id="6.3.2.1" evidence="8"/>
<protein>
    <recommendedName>
        <fullName evidence="8">Pantothenate synthetase</fullName>
        <shortName evidence="8">PS</shortName>
        <ecNumber evidence="8">6.3.2.1</ecNumber>
    </recommendedName>
    <alternativeName>
        <fullName evidence="8">Pantoate--beta-alanine ligase</fullName>
    </alternativeName>
    <alternativeName>
        <fullName evidence="8">Pantoate-activating enzyme</fullName>
    </alternativeName>
</protein>
<reference evidence="9 10" key="1">
    <citation type="submission" date="2024-09" db="EMBL/GenBank/DDBJ databases">
        <title>The Natural Products Discovery Center: Release of the First 8490 Sequenced Strains for Exploring Actinobacteria Biosynthetic Diversity.</title>
        <authorList>
            <person name="Kalkreuter E."/>
            <person name="Kautsar S.A."/>
            <person name="Yang D."/>
            <person name="Bader C.D."/>
            <person name="Teijaro C.N."/>
            <person name="Fluegel L."/>
            <person name="Davis C.M."/>
            <person name="Simpson J.R."/>
            <person name="Lauterbach L."/>
            <person name="Steele A.D."/>
            <person name="Gui C."/>
            <person name="Meng S."/>
            <person name="Li G."/>
            <person name="Viehrig K."/>
            <person name="Ye F."/>
            <person name="Su P."/>
            <person name="Kiefer A.F."/>
            <person name="Nichols A."/>
            <person name="Cepeda A.J."/>
            <person name="Yan W."/>
            <person name="Fan B."/>
            <person name="Jiang Y."/>
            <person name="Adhikari A."/>
            <person name="Zheng C.-J."/>
            <person name="Schuster L."/>
            <person name="Cowan T.M."/>
            <person name="Smanski M.J."/>
            <person name="Chevrette M.G."/>
            <person name="De Carvalho L.P.S."/>
            <person name="Shen B."/>
        </authorList>
    </citation>
    <scope>NUCLEOTIDE SEQUENCE [LARGE SCALE GENOMIC DNA]</scope>
    <source>
        <strain evidence="9 10">NPDC056472</strain>
    </source>
</reference>
<dbReference type="PANTHER" id="PTHR21299:SF1">
    <property type="entry name" value="PANTOATE--BETA-ALANINE LIGASE"/>
    <property type="match status" value="1"/>
</dbReference>
<evidence type="ECO:0000256" key="8">
    <source>
        <dbReference type="HAMAP-Rule" id="MF_00158"/>
    </source>
</evidence>
<dbReference type="Pfam" id="PF02569">
    <property type="entry name" value="Pantoate_ligase"/>
    <property type="match status" value="1"/>
</dbReference>
<dbReference type="Gene3D" id="3.30.1300.10">
    <property type="entry name" value="Pantoate-beta-alanine ligase, C-terminal domain"/>
    <property type="match status" value="1"/>
</dbReference>
<proteinExistence type="inferred from homology"/>
<keyword evidence="8" id="KW-0963">Cytoplasm</keyword>
<evidence type="ECO:0000256" key="6">
    <source>
        <dbReference type="ARBA" id="ARBA00022840"/>
    </source>
</evidence>
<dbReference type="PANTHER" id="PTHR21299">
    <property type="entry name" value="CYTIDYLATE KINASE/PANTOATE-BETA-ALANINE LIGASE"/>
    <property type="match status" value="1"/>
</dbReference>
<comment type="catalytic activity">
    <reaction evidence="7 8">
        <text>(R)-pantoate + beta-alanine + ATP = (R)-pantothenate + AMP + diphosphate + H(+)</text>
        <dbReference type="Rhea" id="RHEA:10912"/>
        <dbReference type="ChEBI" id="CHEBI:15378"/>
        <dbReference type="ChEBI" id="CHEBI:15980"/>
        <dbReference type="ChEBI" id="CHEBI:29032"/>
        <dbReference type="ChEBI" id="CHEBI:30616"/>
        <dbReference type="ChEBI" id="CHEBI:33019"/>
        <dbReference type="ChEBI" id="CHEBI:57966"/>
        <dbReference type="ChEBI" id="CHEBI:456215"/>
        <dbReference type="EC" id="6.3.2.1"/>
    </reaction>
</comment>
<evidence type="ECO:0000256" key="5">
    <source>
        <dbReference type="ARBA" id="ARBA00022741"/>
    </source>
</evidence>
<comment type="subunit">
    <text evidence="8">Homodimer.</text>
</comment>
<dbReference type="Proteomes" id="UP001600424">
    <property type="component" value="Unassembled WGS sequence"/>
</dbReference>
<keyword evidence="6 8" id="KW-0067">ATP-binding</keyword>
<feature type="binding site" evidence="8">
    <location>
        <begin position="169"/>
        <end position="172"/>
    </location>
    <ligand>
        <name>ATP</name>
        <dbReference type="ChEBI" id="CHEBI:30616"/>
    </ligand>
</feature>
<feature type="binding site" evidence="8">
    <location>
        <begin position="206"/>
        <end position="209"/>
    </location>
    <ligand>
        <name>ATP</name>
        <dbReference type="ChEBI" id="CHEBI:30616"/>
    </ligand>
</feature>
<dbReference type="InterPro" id="IPR003721">
    <property type="entry name" value="Pantoate_ligase"/>
</dbReference>
<comment type="caution">
    <text evidence="9">The sequence shown here is derived from an EMBL/GenBank/DDBJ whole genome shotgun (WGS) entry which is preliminary data.</text>
</comment>
<organism evidence="9 10">
    <name type="scientific">Streptomyces wedmorensis</name>
    <dbReference type="NCBI Taxonomy" id="43759"/>
    <lineage>
        <taxon>Bacteria</taxon>
        <taxon>Bacillati</taxon>
        <taxon>Actinomycetota</taxon>
        <taxon>Actinomycetes</taxon>
        <taxon>Kitasatosporales</taxon>
        <taxon>Streptomycetaceae</taxon>
        <taxon>Streptomyces</taxon>
    </lineage>
</organism>
<evidence type="ECO:0000313" key="9">
    <source>
        <dbReference type="EMBL" id="MFE5980269.1"/>
    </source>
</evidence>
<accession>A0ABW6IRP3</accession>
<sequence>MTLSARKSAEGGRPVRHQPAELLRAVEDLADAVAHWSAPGRTAVVMTMGALHEGHATLIRAARERVGAEGFVVVTVFVNPLQFGAGEDLDRYPRTLDADLELALDAGASVVFAPSADEVYPGGEPQVRITAGPMGERLEGASRPGHFDGMLTVVAKLLHLTGPDLAFFGQKDAQQLALIRRMVQDLNFPVEIVGVDTVREADGLALSSRNRYLSAEERRTALALSRALFAAGDRLAAQEALRARAASLPGAQGRAENRAEGLSRLGEARAAADAHAVAQAAEPGGAEAVRAAARAVLDDAAKAEPPLTLDYLALVDPADFTEVADDHDGDAILAVAARVGATRLIDNIPLAFGTAGSGTTPFGAAK</sequence>
<comment type="pathway">
    <text evidence="1 8">Cofactor biosynthesis; (R)-pantothenate biosynthesis; (R)-pantothenate from (R)-pantoate and beta-alanine: step 1/1.</text>
</comment>
<feature type="binding site" evidence="8">
    <location>
        <position position="198"/>
    </location>
    <ligand>
        <name>ATP</name>
        <dbReference type="ChEBI" id="CHEBI:30616"/>
    </ligand>
</feature>
<comment type="function">
    <text evidence="8">Catalyzes the condensation of pantoate with beta-alanine in an ATP-dependent reaction via a pantoyl-adenylate intermediate.</text>
</comment>
<dbReference type="Gene3D" id="3.40.50.620">
    <property type="entry name" value="HUPs"/>
    <property type="match status" value="1"/>
</dbReference>
<feature type="active site" description="Proton donor" evidence="8">
    <location>
        <position position="55"/>
    </location>
</feature>
<gene>
    <name evidence="8 9" type="primary">panC</name>
    <name evidence="9" type="ORF">ACFQ63_11210</name>
</gene>